<dbReference type="SUPFAM" id="SSF49265">
    <property type="entry name" value="Fibronectin type III"/>
    <property type="match status" value="1"/>
</dbReference>
<dbReference type="InterPro" id="IPR003961">
    <property type="entry name" value="FN3_dom"/>
</dbReference>
<keyword evidence="1" id="KW-0472">Membrane</keyword>
<dbReference type="PANTHER" id="PTHR20859">
    <property type="entry name" value="INTERFERON/INTERLEUKIN RECEPTOR"/>
    <property type="match status" value="1"/>
</dbReference>
<dbReference type="GO" id="GO:0005886">
    <property type="term" value="C:plasma membrane"/>
    <property type="evidence" value="ECO:0007669"/>
    <property type="project" value="TreeGrafter"/>
</dbReference>
<dbReference type="Proteomes" id="UP000472260">
    <property type="component" value="Unassembled WGS sequence"/>
</dbReference>
<reference evidence="4" key="2">
    <citation type="submission" date="2025-09" db="UniProtKB">
        <authorList>
            <consortium name="Ensembl"/>
        </authorList>
    </citation>
    <scope>IDENTIFICATION</scope>
</reference>
<dbReference type="InterPro" id="IPR036116">
    <property type="entry name" value="FN3_sf"/>
</dbReference>
<reference evidence="4" key="1">
    <citation type="submission" date="2025-08" db="UniProtKB">
        <authorList>
            <consortium name="Ensembl"/>
        </authorList>
    </citation>
    <scope>IDENTIFICATION</scope>
</reference>
<evidence type="ECO:0000313" key="5">
    <source>
        <dbReference type="Proteomes" id="UP000472260"/>
    </source>
</evidence>
<sequence length="529" mass="59003">KWPCSQTSKTISPLLFCLAGCWGQSCNRTKAYFESRNFFSVLHWDTVGAPGQTLLYSVQYNLYGKPYEPVMWCQNISTPVCDMTDVMTHVMSDVTSKYHVKVSAGGRCLGEVMFSPFWETTFAAPQLSVTSNQTHLNVTVSPPMAAWNCSIENIGFWGKGFPRSSVKYTVRLTHPESLVFEDTSRSVFLWLVETDMQYCGDVLYTLTHPGRSSPSENASFCVTVSAPKSWLHILIWPCLLALLLLIVLPIMLCQLSVKRKSSLPKPLILPKNSSPAFCSYPRDDISKVEVWSGFVATFEPQAFFSPPKSETVVNDAYAPQEPCDQECTHDQTDIPVQDSPESSVHYSMIVPVQISIEPSSDGTTETHSDSFGPESFSSFLISHSDTENNSGPLVVPVRPTKNGALQFHDCLFQCDTGQNSPEPSRDSEGLSGEQTPLLSDLVQKDSRCSSSYLPLHVSDVVTSNYRQNWLPGIPLEGQQDQRTYVMRTDHLQDSTEPDEDFIDGEEPRVGVIFLDRWMVETQGLTLSCN</sequence>
<dbReference type="Gene3D" id="2.60.40.10">
    <property type="entry name" value="Immunoglobulins"/>
    <property type="match status" value="1"/>
</dbReference>
<evidence type="ECO:0000256" key="1">
    <source>
        <dbReference type="SAM" id="Phobius"/>
    </source>
</evidence>
<name>A0A671K1L9_9TELE</name>
<proteinExistence type="predicted"/>
<feature type="domain" description="Fibronectin type-III" evidence="3">
    <location>
        <begin position="30"/>
        <end position="104"/>
    </location>
</feature>
<feature type="chain" id="PRO_5025577527" evidence="2">
    <location>
        <begin position="24"/>
        <end position="529"/>
    </location>
</feature>
<organism evidence="4 5">
    <name type="scientific">Sinocyclocheilus anshuiensis</name>
    <dbReference type="NCBI Taxonomy" id="1608454"/>
    <lineage>
        <taxon>Eukaryota</taxon>
        <taxon>Metazoa</taxon>
        <taxon>Chordata</taxon>
        <taxon>Craniata</taxon>
        <taxon>Vertebrata</taxon>
        <taxon>Euteleostomi</taxon>
        <taxon>Actinopterygii</taxon>
        <taxon>Neopterygii</taxon>
        <taxon>Teleostei</taxon>
        <taxon>Ostariophysi</taxon>
        <taxon>Cypriniformes</taxon>
        <taxon>Cyprinidae</taxon>
        <taxon>Cyprininae</taxon>
        <taxon>Sinocyclocheilus</taxon>
    </lineage>
</organism>
<keyword evidence="1" id="KW-0812">Transmembrane</keyword>
<evidence type="ECO:0000256" key="2">
    <source>
        <dbReference type="SAM" id="SignalP"/>
    </source>
</evidence>
<dbReference type="InterPro" id="IPR013783">
    <property type="entry name" value="Ig-like_fold"/>
</dbReference>
<dbReference type="InterPro" id="IPR050650">
    <property type="entry name" value="Type-II_Cytokine-TF_Rcpt"/>
</dbReference>
<dbReference type="AlphaFoldDB" id="A0A671K1L9"/>
<dbReference type="Pfam" id="PF01108">
    <property type="entry name" value="Tissue_fac"/>
    <property type="match status" value="1"/>
</dbReference>
<evidence type="ECO:0000259" key="3">
    <source>
        <dbReference type="Pfam" id="PF01108"/>
    </source>
</evidence>
<accession>A0A671K1L9</accession>
<keyword evidence="1" id="KW-1133">Transmembrane helix</keyword>
<gene>
    <name evidence="4" type="primary">LOC107688250</name>
</gene>
<protein>
    <submittedName>
        <fullName evidence="4">Uncharacterized LOC107688250</fullName>
    </submittedName>
</protein>
<dbReference type="PANTHER" id="PTHR20859:SF53">
    <property type="entry name" value="INTERLEUKIN-22 RECEPTOR SUBUNIT ALPHA-1"/>
    <property type="match status" value="1"/>
</dbReference>
<dbReference type="GO" id="GO:0004896">
    <property type="term" value="F:cytokine receptor activity"/>
    <property type="evidence" value="ECO:0007669"/>
    <property type="project" value="TreeGrafter"/>
</dbReference>
<keyword evidence="2" id="KW-0732">Signal</keyword>
<evidence type="ECO:0000313" key="4">
    <source>
        <dbReference type="Ensembl" id="ENSSANP00000000327.1"/>
    </source>
</evidence>
<feature type="transmembrane region" description="Helical" evidence="1">
    <location>
        <begin position="230"/>
        <end position="252"/>
    </location>
</feature>
<keyword evidence="5" id="KW-1185">Reference proteome</keyword>
<feature type="signal peptide" evidence="2">
    <location>
        <begin position="1"/>
        <end position="23"/>
    </location>
</feature>
<dbReference type="Ensembl" id="ENSSANT00000000382.1">
    <property type="protein sequence ID" value="ENSSANP00000000327.1"/>
    <property type="gene ID" value="ENSSANG00000000244.1"/>
</dbReference>